<accession>A0A1I8A932</accession>
<sequence>MLRVLLLVQSFLLVTAVPLGPLTPHFQEWLNNNGFASYKFARSDLGQTGSYGGRNSSGDKVKNYPIVFIHGNSDGALAIPGPYSSGWTNTISYFESQGYTSAELYVTTWGDRKAADAHLNTHSCDLIQRLRAFVDAVLGYTGADYIDIISHSMGVTLARKVIRGGLLIDPKAPGHGCNIGPSLASRVDTFIGISGANYGMCTCSLQNEAIFPTCNNINGFWPGDDCDSNHGICGSTPLPSPCTSGTKYSGYLTDLNTKKESEGNFVFSIMSIDDDIIMNHGMVWGRPTAVIPGSTQVKIFENYTHMETKELTAQLQYAMVVYHNVY</sequence>
<dbReference type="GO" id="GO:0016042">
    <property type="term" value="P:lipid catabolic process"/>
    <property type="evidence" value="ECO:0007669"/>
    <property type="project" value="InterPro"/>
</dbReference>
<proteinExistence type="predicted"/>
<evidence type="ECO:0000256" key="1">
    <source>
        <dbReference type="SAM" id="SignalP"/>
    </source>
</evidence>
<dbReference type="PANTHER" id="PTHR32015:SF11">
    <property type="entry name" value="LIPASE"/>
    <property type="match status" value="1"/>
</dbReference>
<feature type="chain" id="PRO_5009314343" evidence="1">
    <location>
        <begin position="17"/>
        <end position="326"/>
    </location>
</feature>
<dbReference type="SUPFAM" id="SSF53474">
    <property type="entry name" value="alpha/beta-Hydrolases"/>
    <property type="match status" value="1"/>
</dbReference>
<name>A0A1I8A932_9BILA</name>
<dbReference type="FunFam" id="3.40.50.1820:FF:000191">
    <property type="entry name" value="LIPaSe related"/>
    <property type="match status" value="1"/>
</dbReference>
<evidence type="ECO:0000313" key="3">
    <source>
        <dbReference type="WBParaSite" id="L893_g34078.t1"/>
    </source>
</evidence>
<dbReference type="AlphaFoldDB" id="A0A1I8A932"/>
<keyword evidence="2" id="KW-1185">Reference proteome</keyword>
<dbReference type="WBParaSite" id="L893_g34078.t1">
    <property type="protein sequence ID" value="L893_g34078.t1"/>
    <property type="gene ID" value="L893_g34078"/>
</dbReference>
<dbReference type="Pfam" id="PF01674">
    <property type="entry name" value="Lipase_2"/>
    <property type="match status" value="1"/>
</dbReference>
<organism evidence="2 3">
    <name type="scientific">Steinernema glaseri</name>
    <dbReference type="NCBI Taxonomy" id="37863"/>
    <lineage>
        <taxon>Eukaryota</taxon>
        <taxon>Metazoa</taxon>
        <taxon>Ecdysozoa</taxon>
        <taxon>Nematoda</taxon>
        <taxon>Chromadorea</taxon>
        <taxon>Rhabditida</taxon>
        <taxon>Tylenchina</taxon>
        <taxon>Panagrolaimomorpha</taxon>
        <taxon>Strongyloidoidea</taxon>
        <taxon>Steinernematidae</taxon>
        <taxon>Steinernema</taxon>
    </lineage>
</organism>
<dbReference type="GO" id="GO:0016298">
    <property type="term" value="F:lipase activity"/>
    <property type="evidence" value="ECO:0007669"/>
    <property type="project" value="TreeGrafter"/>
</dbReference>
<dbReference type="InterPro" id="IPR002918">
    <property type="entry name" value="Lipase_EstA/Esterase_EstB"/>
</dbReference>
<protein>
    <submittedName>
        <fullName evidence="3">Lipase</fullName>
    </submittedName>
</protein>
<keyword evidence="1" id="KW-0732">Signal</keyword>
<dbReference type="PANTHER" id="PTHR32015">
    <property type="entry name" value="FASTING INDUCED LIPASE"/>
    <property type="match status" value="1"/>
</dbReference>
<feature type="signal peptide" evidence="1">
    <location>
        <begin position="1"/>
        <end position="16"/>
    </location>
</feature>
<evidence type="ECO:0000313" key="2">
    <source>
        <dbReference type="Proteomes" id="UP000095287"/>
    </source>
</evidence>
<dbReference type="Gene3D" id="3.40.50.1820">
    <property type="entry name" value="alpha/beta hydrolase"/>
    <property type="match status" value="1"/>
</dbReference>
<dbReference type="Proteomes" id="UP000095287">
    <property type="component" value="Unplaced"/>
</dbReference>
<dbReference type="InterPro" id="IPR029058">
    <property type="entry name" value="AB_hydrolase_fold"/>
</dbReference>
<reference evidence="3" key="1">
    <citation type="submission" date="2016-11" db="UniProtKB">
        <authorList>
            <consortium name="WormBaseParasite"/>
        </authorList>
    </citation>
    <scope>IDENTIFICATION</scope>
</reference>